<keyword evidence="2" id="KW-1185">Reference proteome</keyword>
<protein>
    <submittedName>
        <fullName evidence="1">Uncharacterized protein</fullName>
    </submittedName>
</protein>
<reference evidence="1" key="1">
    <citation type="submission" date="2023-07" db="EMBL/GenBank/DDBJ databases">
        <title>draft genome sequence of fig (Ficus carica).</title>
        <authorList>
            <person name="Takahashi T."/>
            <person name="Nishimura K."/>
        </authorList>
    </citation>
    <scope>NUCLEOTIDE SEQUENCE</scope>
</reference>
<sequence>MPLVIRTAVVQTQRRHYPNGELTALCRDSRLAPSWFRPRHRRHLDLATVEISSRPPSGGKGVMGRLLEGATATIGGRQTPLQLPSPSPRRRRSVAIIVIKLRPRRSLLAIAIFDLWLRSAISTCEKEAPQNDGDTGVVSAMGTPMLKRSSRARVLGEIRSGQLPRAPDGRLEPRPARAIGPIDWRHVGPDSTRGTEGWLSLAPAWADPARTGGGRWCSEHCFVRAYGPFRRERGTWSANDSVLDERLAIR</sequence>
<organism evidence="1 2">
    <name type="scientific">Ficus carica</name>
    <name type="common">Common fig</name>
    <dbReference type="NCBI Taxonomy" id="3494"/>
    <lineage>
        <taxon>Eukaryota</taxon>
        <taxon>Viridiplantae</taxon>
        <taxon>Streptophyta</taxon>
        <taxon>Embryophyta</taxon>
        <taxon>Tracheophyta</taxon>
        <taxon>Spermatophyta</taxon>
        <taxon>Magnoliopsida</taxon>
        <taxon>eudicotyledons</taxon>
        <taxon>Gunneridae</taxon>
        <taxon>Pentapetalae</taxon>
        <taxon>rosids</taxon>
        <taxon>fabids</taxon>
        <taxon>Rosales</taxon>
        <taxon>Moraceae</taxon>
        <taxon>Ficeae</taxon>
        <taxon>Ficus</taxon>
    </lineage>
</organism>
<accession>A0AA88DSA5</accession>
<name>A0AA88DSA5_FICCA</name>
<gene>
    <name evidence="1" type="ORF">TIFTF001_029872</name>
</gene>
<evidence type="ECO:0000313" key="1">
    <source>
        <dbReference type="EMBL" id="GMN60782.1"/>
    </source>
</evidence>
<comment type="caution">
    <text evidence="1">The sequence shown here is derived from an EMBL/GenBank/DDBJ whole genome shotgun (WGS) entry which is preliminary data.</text>
</comment>
<dbReference type="AlphaFoldDB" id="A0AA88DSA5"/>
<proteinExistence type="predicted"/>
<evidence type="ECO:0000313" key="2">
    <source>
        <dbReference type="Proteomes" id="UP001187192"/>
    </source>
</evidence>
<dbReference type="EMBL" id="BTGU01000102">
    <property type="protein sequence ID" value="GMN60782.1"/>
    <property type="molecule type" value="Genomic_DNA"/>
</dbReference>
<dbReference type="Proteomes" id="UP001187192">
    <property type="component" value="Unassembled WGS sequence"/>
</dbReference>